<dbReference type="GO" id="GO:0016757">
    <property type="term" value="F:glycosyltransferase activity"/>
    <property type="evidence" value="ECO:0007669"/>
    <property type="project" value="TreeGrafter"/>
</dbReference>
<dbReference type="AlphaFoldDB" id="A0A381RNA2"/>
<sequence>MRVLVATVVHRSDDARIFHRQITALLDAGHEVVYVAPGPPADHAVGERLRLCHVPRSRGWHRLGALVAAARVLRIESPSADLTIVHDPELTILAGMIRSPRIWDVHEDLEAQIGDKPWIPRPLVPLARTTARAIVRFAERRFSLLLAEDRYVERLGSQVVVRNHPVVPDRVRPSEFGRVVYVGRVSMGRGLDALVSLGSILGGTCSVEVIGEVDPSCREAVADVPPGLIMHGSMPNPVALDLVEGATAGLCLLRDLPNYRHSVPTKILEYMARGVPVITTPLPEARAIVERHGCGIVVPFDDPAAVVTAIRSLRDDDLRTRLASNGRRAAAAHFDGAVESLRFVAHCEMTASL</sequence>
<dbReference type="Pfam" id="PF13692">
    <property type="entry name" value="Glyco_trans_1_4"/>
    <property type="match status" value="1"/>
</dbReference>
<gene>
    <name evidence="1" type="ORF">METZ01_LOCUS45555</name>
</gene>
<dbReference type="PANTHER" id="PTHR12526">
    <property type="entry name" value="GLYCOSYLTRANSFERASE"/>
    <property type="match status" value="1"/>
</dbReference>
<name>A0A381RNA2_9ZZZZ</name>
<proteinExistence type="predicted"/>
<evidence type="ECO:0008006" key="2">
    <source>
        <dbReference type="Google" id="ProtNLM"/>
    </source>
</evidence>
<dbReference type="EMBL" id="UINC01002082">
    <property type="protein sequence ID" value="SUZ92701.1"/>
    <property type="molecule type" value="Genomic_DNA"/>
</dbReference>
<organism evidence="1">
    <name type="scientific">marine metagenome</name>
    <dbReference type="NCBI Taxonomy" id="408172"/>
    <lineage>
        <taxon>unclassified sequences</taxon>
        <taxon>metagenomes</taxon>
        <taxon>ecological metagenomes</taxon>
    </lineage>
</organism>
<reference evidence="1" key="1">
    <citation type="submission" date="2018-05" db="EMBL/GenBank/DDBJ databases">
        <authorList>
            <person name="Lanie J.A."/>
            <person name="Ng W.-L."/>
            <person name="Kazmierczak K.M."/>
            <person name="Andrzejewski T.M."/>
            <person name="Davidsen T.M."/>
            <person name="Wayne K.J."/>
            <person name="Tettelin H."/>
            <person name="Glass J.I."/>
            <person name="Rusch D."/>
            <person name="Podicherti R."/>
            <person name="Tsui H.-C.T."/>
            <person name="Winkler M.E."/>
        </authorList>
    </citation>
    <scope>NUCLEOTIDE SEQUENCE</scope>
</reference>
<evidence type="ECO:0000313" key="1">
    <source>
        <dbReference type="EMBL" id="SUZ92701.1"/>
    </source>
</evidence>
<protein>
    <recommendedName>
        <fullName evidence="2">Glycosyltransferase subfamily 4-like N-terminal domain-containing protein</fullName>
    </recommendedName>
</protein>
<accession>A0A381RNA2</accession>
<dbReference type="SUPFAM" id="SSF53756">
    <property type="entry name" value="UDP-Glycosyltransferase/glycogen phosphorylase"/>
    <property type="match status" value="1"/>
</dbReference>
<dbReference type="Gene3D" id="3.40.50.2000">
    <property type="entry name" value="Glycogen Phosphorylase B"/>
    <property type="match status" value="2"/>
</dbReference>
<dbReference type="PANTHER" id="PTHR12526:SF600">
    <property type="entry name" value="GLYCOSYL TRANSFERASE GROUP 1"/>
    <property type="match status" value="1"/>
</dbReference>